<dbReference type="InterPro" id="IPR015422">
    <property type="entry name" value="PyrdxlP-dep_Trfase_small"/>
</dbReference>
<dbReference type="FunFam" id="3.40.640.10:FF:000027">
    <property type="entry name" value="Serine--pyruvate aminotransferase, mitochondrial"/>
    <property type="match status" value="1"/>
</dbReference>
<dbReference type="Pfam" id="PF00266">
    <property type="entry name" value="Aminotran_5"/>
    <property type="match status" value="1"/>
</dbReference>
<dbReference type="EMBL" id="AOHV01000042">
    <property type="protein sequence ID" value="ELY33898.1"/>
    <property type="molecule type" value="Genomic_DNA"/>
</dbReference>
<comment type="cofactor">
    <cofactor evidence="1 7">
        <name>pyridoxal 5'-phosphate</name>
        <dbReference type="ChEBI" id="CHEBI:597326"/>
    </cofactor>
</comment>
<dbReference type="HOGENOM" id="CLU_027686_0_0_2"/>
<feature type="domain" description="Aminotransferase class V" evidence="9">
    <location>
        <begin position="47"/>
        <end position="341"/>
    </location>
</feature>
<dbReference type="GO" id="GO:0004760">
    <property type="term" value="F:L-serine-pyruvate transaminase activity"/>
    <property type="evidence" value="ECO:0007669"/>
    <property type="project" value="TreeGrafter"/>
</dbReference>
<keyword evidence="3 10" id="KW-0032">Aminotransferase</keyword>
<evidence type="ECO:0000256" key="5">
    <source>
        <dbReference type="ARBA" id="ARBA00022898"/>
    </source>
</evidence>
<evidence type="ECO:0000256" key="7">
    <source>
        <dbReference type="RuleBase" id="RU004504"/>
    </source>
</evidence>
<evidence type="ECO:0000256" key="2">
    <source>
        <dbReference type="ARBA" id="ARBA00009236"/>
    </source>
</evidence>
<dbReference type="Gene3D" id="3.40.640.10">
    <property type="entry name" value="Type I PLP-dependent aspartate aminotransferase-like (Major domain)"/>
    <property type="match status" value="1"/>
</dbReference>
<keyword evidence="5" id="KW-0663">Pyridoxal phosphate</keyword>
<dbReference type="KEGG" id="hje:HacjB3_03325"/>
<organism evidence="10 12">
    <name type="scientific">Halalkalicoccus jeotgali (strain DSM 18796 / CECT 7217 / JCM 14584 / KCTC 4019 / B3)</name>
    <dbReference type="NCBI Taxonomy" id="795797"/>
    <lineage>
        <taxon>Archaea</taxon>
        <taxon>Methanobacteriati</taxon>
        <taxon>Methanobacteriota</taxon>
        <taxon>Stenosarchaea group</taxon>
        <taxon>Halobacteria</taxon>
        <taxon>Halobacteriales</taxon>
        <taxon>Halococcaceae</taxon>
        <taxon>Halalkalicoccus</taxon>
    </lineage>
</organism>
<dbReference type="GO" id="GO:0019265">
    <property type="term" value="P:glycine biosynthetic process, by transamination of glyoxylate"/>
    <property type="evidence" value="ECO:0007669"/>
    <property type="project" value="TreeGrafter"/>
</dbReference>
<dbReference type="PANTHER" id="PTHR21152:SF40">
    <property type="entry name" value="ALANINE--GLYOXYLATE AMINOTRANSFERASE"/>
    <property type="match status" value="1"/>
</dbReference>
<evidence type="ECO:0000256" key="6">
    <source>
        <dbReference type="RuleBase" id="RU004075"/>
    </source>
</evidence>
<evidence type="ECO:0000256" key="1">
    <source>
        <dbReference type="ARBA" id="ARBA00001933"/>
    </source>
</evidence>
<gene>
    <name evidence="10" type="ordered locus">HacjB3_03325</name>
    <name evidence="11" type="ORF">C497_15982</name>
</gene>
<dbReference type="SUPFAM" id="SSF53383">
    <property type="entry name" value="PLP-dependent transferases"/>
    <property type="match status" value="1"/>
</dbReference>
<dbReference type="PROSITE" id="PS00595">
    <property type="entry name" value="AA_TRANSFER_CLASS_5"/>
    <property type="match status" value="1"/>
</dbReference>
<feature type="region of interest" description="Disordered" evidence="8">
    <location>
        <begin position="1"/>
        <end position="26"/>
    </location>
</feature>
<dbReference type="eggNOG" id="arCOG00082">
    <property type="taxonomic scope" value="Archaea"/>
</dbReference>
<dbReference type="PATRIC" id="fig|795797.18.peg.665"/>
<dbReference type="Proteomes" id="UP000011645">
    <property type="component" value="Unassembled WGS sequence"/>
</dbReference>
<dbReference type="InterPro" id="IPR015421">
    <property type="entry name" value="PyrdxlP-dep_Trfase_major"/>
</dbReference>
<dbReference type="InterPro" id="IPR020578">
    <property type="entry name" value="Aminotrans_V_PyrdxlP_BS"/>
</dbReference>
<dbReference type="Proteomes" id="UP000000390">
    <property type="component" value="Chromosome"/>
</dbReference>
<comment type="similarity">
    <text evidence="2 6">Belongs to the class-V pyridoxal-phosphate-dependent aminotransferase family.</text>
</comment>
<keyword evidence="4 11" id="KW-0808">Transferase</keyword>
<dbReference type="Gene3D" id="3.90.1150.10">
    <property type="entry name" value="Aspartate Aminotransferase, domain 1"/>
    <property type="match status" value="1"/>
</dbReference>
<evidence type="ECO:0000313" key="12">
    <source>
        <dbReference type="Proteomes" id="UP000000390"/>
    </source>
</evidence>
<evidence type="ECO:0000313" key="13">
    <source>
        <dbReference type="Proteomes" id="UP000011645"/>
    </source>
</evidence>
<proteinExistence type="inferred from homology"/>
<dbReference type="AlphaFoldDB" id="D8J7G3"/>
<name>D8J7G3_HALJB</name>
<accession>D8J7G3</accession>
<dbReference type="InterPro" id="IPR024169">
    <property type="entry name" value="SP_NH2Trfase/AEP_transaminase"/>
</dbReference>
<protein>
    <submittedName>
        <fullName evidence="10">Aminotransferase class V</fullName>
    </submittedName>
    <submittedName>
        <fullName evidence="11">Class V aminotransferase</fullName>
    </submittedName>
</protein>
<dbReference type="PANTHER" id="PTHR21152">
    <property type="entry name" value="AMINOTRANSFERASE CLASS V"/>
    <property type="match status" value="1"/>
</dbReference>
<dbReference type="InterPro" id="IPR015424">
    <property type="entry name" value="PyrdxlP-dep_Trfase"/>
</dbReference>
<dbReference type="STRING" id="795797.HacjB3_03325"/>
<evidence type="ECO:0000313" key="11">
    <source>
        <dbReference type="EMBL" id="ELY33898.1"/>
    </source>
</evidence>
<evidence type="ECO:0000256" key="4">
    <source>
        <dbReference type="ARBA" id="ARBA00022679"/>
    </source>
</evidence>
<keyword evidence="13" id="KW-1185">Reference proteome</keyword>
<evidence type="ECO:0000313" key="10">
    <source>
        <dbReference type="EMBL" id="ADJ14058.1"/>
    </source>
</evidence>
<evidence type="ECO:0000256" key="8">
    <source>
        <dbReference type="SAM" id="MobiDB-lite"/>
    </source>
</evidence>
<evidence type="ECO:0000256" key="3">
    <source>
        <dbReference type="ARBA" id="ARBA00022576"/>
    </source>
</evidence>
<dbReference type="InterPro" id="IPR000192">
    <property type="entry name" value="Aminotrans_V_dom"/>
</dbReference>
<dbReference type="EMBL" id="CP002062">
    <property type="protein sequence ID" value="ADJ14058.1"/>
    <property type="molecule type" value="Genomic_DNA"/>
</dbReference>
<dbReference type="GO" id="GO:0008453">
    <property type="term" value="F:alanine-glyoxylate transaminase activity"/>
    <property type="evidence" value="ECO:0007669"/>
    <property type="project" value="TreeGrafter"/>
</dbReference>
<dbReference type="PIRSF" id="PIRSF000524">
    <property type="entry name" value="SPT"/>
    <property type="match status" value="1"/>
</dbReference>
<sequence length="400" mass="43265">MDMDDSPAFAELLPPDRTLMGPGPSDVHPRVLRSMATPLVGYLDDYCVEIMDDIQEGLRYLFQTDNEHTLAVSGTGSAAMETAFGNLVEPDETVLVPDNGYFGARMGEMAERAGGEVHTVSAPWGEPLDPADVEAAFEEHSPTVFGFVHGETSTGVRQTRVSELTEIAHENDAYVVADTVASLGGVEFRTDEWDVDVVYSGSQKCLSAPPGASPITFNDRAVEKVHAREEPARSWYLDLEGVWEYWGEERNYHHTAPVSTLYALREALRLLAEEGLEATWERHEHVAGALTDGVEAMGVGLNTPEEYWLPTLNPVRVPDGVEDGQVIDRLLTEHGIEIVGGLGALDGEIFRVGCMGHSARPANVSQFVSAFGAVLAEEGAEVDLEAGAGATASALARRDR</sequence>
<evidence type="ECO:0000259" key="9">
    <source>
        <dbReference type="Pfam" id="PF00266"/>
    </source>
</evidence>
<reference evidence="11 13" key="2">
    <citation type="journal article" date="2014" name="PLoS Genet.">
        <title>Phylogenetically driven sequencing of extremely halophilic archaea reveals strategies for static and dynamic osmo-response.</title>
        <authorList>
            <person name="Becker E.A."/>
            <person name="Seitzer P.M."/>
            <person name="Tritt A."/>
            <person name="Larsen D."/>
            <person name="Krusor M."/>
            <person name="Yao A.I."/>
            <person name="Wu D."/>
            <person name="Madern D."/>
            <person name="Eisen J.A."/>
            <person name="Darling A.E."/>
            <person name="Facciotti M.T."/>
        </authorList>
    </citation>
    <scope>NUCLEOTIDE SEQUENCE [LARGE SCALE GENOMIC DNA]</scope>
    <source>
        <strain evidence="11">B3</strain>
        <strain evidence="13">DSM 18796 / CECT 7217 / JCM 14584 / KCTC 4019 / B3</strain>
    </source>
</reference>
<reference evidence="10 12" key="1">
    <citation type="journal article" date="2010" name="J. Bacteriol.">
        <title>Complete genome sequence of Halalkalicoccus jeotgali B3(T), an extremely halophilic archaeon.</title>
        <authorList>
            <person name="Roh S.W."/>
            <person name="Nam Y.D."/>
            <person name="Nam S.H."/>
            <person name="Choi S.H."/>
            <person name="Park H.S."/>
            <person name="Bae J.W."/>
        </authorList>
    </citation>
    <scope>NUCLEOTIDE SEQUENCE [LARGE SCALE GENOMIC DNA]</scope>
    <source>
        <strain evidence="10">B3</strain>
        <strain evidence="12">DSM 18796 / CECT 7217 / JCM 14584 / KCTC 4019 / B3</strain>
    </source>
</reference>